<dbReference type="InterPro" id="IPR003594">
    <property type="entry name" value="HATPase_dom"/>
</dbReference>
<dbReference type="EMBL" id="RAYQ01000016">
    <property type="protein sequence ID" value="RKI90128.1"/>
    <property type="molecule type" value="Genomic_DNA"/>
</dbReference>
<keyword evidence="1" id="KW-0472">Membrane</keyword>
<evidence type="ECO:0000259" key="2">
    <source>
        <dbReference type="Pfam" id="PF02518"/>
    </source>
</evidence>
<gene>
    <name evidence="3" type="ORF">D7V94_14740</name>
</gene>
<dbReference type="Gene3D" id="3.30.565.10">
    <property type="entry name" value="Histidine kinase-like ATPase, C-terminal domain"/>
    <property type="match status" value="1"/>
</dbReference>
<feature type="transmembrane region" description="Helical" evidence="1">
    <location>
        <begin position="28"/>
        <end position="49"/>
    </location>
</feature>
<dbReference type="PANTHER" id="PTHR40448:SF1">
    <property type="entry name" value="TWO-COMPONENT SENSOR HISTIDINE KINASE"/>
    <property type="match status" value="1"/>
</dbReference>
<name>A0A3A9AFS2_9FIRM</name>
<keyword evidence="1" id="KW-0812">Transmembrane</keyword>
<keyword evidence="4" id="KW-1185">Reference proteome</keyword>
<feature type="transmembrane region" description="Helical" evidence="1">
    <location>
        <begin position="150"/>
        <end position="166"/>
    </location>
</feature>
<keyword evidence="1" id="KW-1133">Transmembrane helix</keyword>
<evidence type="ECO:0000313" key="3">
    <source>
        <dbReference type="EMBL" id="RKI90128.1"/>
    </source>
</evidence>
<sequence>MITNVCLLLEMLSFTFCLHALYREKFRLDITTISFLAIYMIIMALINYYALPQQYTLIMYMLIILYCGVKFKFNIKIILINVIFSIIIIGGIQMLIMLILFYVLDISWFTDYQLLLANCLAFLVIVLLLPKSKIYKVMNYLQTKEKIQNIVLAICIALIVYCLLSYKEFTRVELNQAILLFISISCIFVLAEQLGRYKVKAKEAETELKMHKLYADSFQGLIENIRLRQHEIDNHIHTIYSQHYIYNTYTDLVKAQDDYCRILTQENRFNKLLKSRNHIIAGFLYGKFVEIDKLGIEVDYEVKIMDLNVNVPIYKIVEILGDLINNAVEALERTEGINKLYVSLVENERFEIEVRNESPFIDYDMIEQFFTKGFSNKGQNRGLGLYNVKNICKEFALDICCENINIDGINWLSFKIIKDNTISSRN</sequence>
<comment type="caution">
    <text evidence="3">The sequence shown here is derived from an EMBL/GenBank/DDBJ whole genome shotgun (WGS) entry which is preliminary data.</text>
</comment>
<dbReference type="RefSeq" id="WP_120471107.1">
    <property type="nucleotide sequence ID" value="NZ_RAYQ01000016.1"/>
</dbReference>
<proteinExistence type="predicted"/>
<dbReference type="GO" id="GO:0042802">
    <property type="term" value="F:identical protein binding"/>
    <property type="evidence" value="ECO:0007669"/>
    <property type="project" value="TreeGrafter"/>
</dbReference>
<dbReference type="OrthoDB" id="9792686at2"/>
<evidence type="ECO:0000256" key="1">
    <source>
        <dbReference type="SAM" id="Phobius"/>
    </source>
</evidence>
<dbReference type="InterPro" id="IPR036890">
    <property type="entry name" value="HATPase_C_sf"/>
</dbReference>
<dbReference type="AlphaFoldDB" id="A0A3A9AFS2"/>
<feature type="transmembrane region" description="Helical" evidence="1">
    <location>
        <begin position="110"/>
        <end position="129"/>
    </location>
</feature>
<organism evidence="3 4">
    <name type="scientific">Parablautia intestinalis</name>
    <dbReference type="NCBI Taxonomy" id="2320100"/>
    <lineage>
        <taxon>Bacteria</taxon>
        <taxon>Bacillati</taxon>
        <taxon>Bacillota</taxon>
        <taxon>Clostridia</taxon>
        <taxon>Lachnospirales</taxon>
        <taxon>Lachnospiraceae</taxon>
        <taxon>Parablautia</taxon>
    </lineage>
</organism>
<reference evidence="3 4" key="1">
    <citation type="submission" date="2018-09" db="EMBL/GenBank/DDBJ databases">
        <title>Murine metabolic-syndrome-specific gut microbial biobank.</title>
        <authorList>
            <person name="Liu C."/>
        </authorList>
    </citation>
    <scope>NUCLEOTIDE SEQUENCE [LARGE SCALE GENOMIC DNA]</scope>
    <source>
        <strain evidence="3 4">0.1xD8-82</strain>
    </source>
</reference>
<feature type="transmembrane region" description="Helical" evidence="1">
    <location>
        <begin position="172"/>
        <end position="191"/>
    </location>
</feature>
<dbReference type="PANTHER" id="PTHR40448">
    <property type="entry name" value="TWO-COMPONENT SENSOR HISTIDINE KINASE"/>
    <property type="match status" value="1"/>
</dbReference>
<feature type="transmembrane region" description="Helical" evidence="1">
    <location>
        <begin position="78"/>
        <end position="104"/>
    </location>
</feature>
<feature type="domain" description="Histidine kinase/HSP90-like ATPase" evidence="2">
    <location>
        <begin position="316"/>
        <end position="396"/>
    </location>
</feature>
<protein>
    <submittedName>
        <fullName evidence="3">GHKL domain-containing protein</fullName>
    </submittedName>
</protein>
<dbReference type="Proteomes" id="UP000280696">
    <property type="component" value="Unassembled WGS sequence"/>
</dbReference>
<evidence type="ECO:0000313" key="4">
    <source>
        <dbReference type="Proteomes" id="UP000280696"/>
    </source>
</evidence>
<accession>A0A3A9AFS2</accession>
<dbReference type="SUPFAM" id="SSF55874">
    <property type="entry name" value="ATPase domain of HSP90 chaperone/DNA topoisomerase II/histidine kinase"/>
    <property type="match status" value="1"/>
</dbReference>
<dbReference type="Pfam" id="PF02518">
    <property type="entry name" value="HATPase_c"/>
    <property type="match status" value="1"/>
</dbReference>